<proteinExistence type="predicted"/>
<feature type="transmembrane region" description="Helical" evidence="1">
    <location>
        <begin position="40"/>
        <end position="63"/>
    </location>
</feature>
<keyword evidence="3" id="KW-1185">Reference proteome</keyword>
<evidence type="ECO:0000256" key="1">
    <source>
        <dbReference type="SAM" id="Phobius"/>
    </source>
</evidence>
<reference evidence="2" key="1">
    <citation type="submission" date="2015-02" db="EMBL/GenBank/DDBJ databases">
        <title>Genome Assembly of Bacillaceae bacterium MTCC 8252.</title>
        <authorList>
            <person name="Verma A."/>
            <person name="Khatri I."/>
            <person name="Mual P."/>
            <person name="Subramanian S."/>
            <person name="Krishnamurthi S."/>
        </authorList>
    </citation>
    <scope>NUCLEOTIDE SEQUENCE [LARGE SCALE GENOMIC DNA]</scope>
    <source>
        <strain evidence="2">MTCC 8252</strain>
    </source>
</reference>
<feature type="transmembrane region" description="Helical" evidence="1">
    <location>
        <begin position="14"/>
        <end position="34"/>
    </location>
</feature>
<keyword evidence="1" id="KW-0472">Membrane</keyword>
<gene>
    <name evidence="2" type="ORF">QY95_03571</name>
</gene>
<keyword evidence="1" id="KW-0812">Transmembrane</keyword>
<dbReference type="STRING" id="1221996.QY95_03571"/>
<evidence type="ECO:0000313" key="3">
    <source>
        <dbReference type="Proteomes" id="UP000031563"/>
    </source>
</evidence>
<dbReference type="EMBL" id="JWIR02000075">
    <property type="protein sequence ID" value="KKB35167.1"/>
    <property type="molecule type" value="Genomic_DNA"/>
</dbReference>
<evidence type="ECO:0000313" key="2">
    <source>
        <dbReference type="EMBL" id="KKB35167.1"/>
    </source>
</evidence>
<protein>
    <submittedName>
        <fullName evidence="2">Uncharacterized protein</fullName>
    </submittedName>
</protein>
<sequence length="66" mass="7208">MADSNEKKPKLESYLVYGMVFGLFVGSIFSTIGFMLEIVFIQVAGAGIGFLLGVVIGVLLYFIKVR</sequence>
<accession>A0A0F5HQQ2</accession>
<comment type="caution">
    <text evidence="2">The sequence shown here is derived from an EMBL/GenBank/DDBJ whole genome shotgun (WGS) entry which is preliminary data.</text>
</comment>
<dbReference type="AlphaFoldDB" id="A0A0F5HQQ2"/>
<name>A0A0F5HQQ2_BACTR</name>
<dbReference type="OrthoDB" id="2943118at2"/>
<dbReference type="RefSeq" id="WP_040048152.1">
    <property type="nucleotide sequence ID" value="NZ_JWIR02000075.1"/>
</dbReference>
<organism evidence="2 3">
    <name type="scientific">Bacillus thermotolerans</name>
    <name type="common">Quasibacillus thermotolerans</name>
    <dbReference type="NCBI Taxonomy" id="1221996"/>
    <lineage>
        <taxon>Bacteria</taxon>
        <taxon>Bacillati</taxon>
        <taxon>Bacillota</taxon>
        <taxon>Bacilli</taxon>
        <taxon>Bacillales</taxon>
        <taxon>Bacillaceae</taxon>
        <taxon>Bacillus</taxon>
    </lineage>
</organism>
<dbReference type="Proteomes" id="UP000031563">
    <property type="component" value="Unassembled WGS sequence"/>
</dbReference>
<keyword evidence="1" id="KW-1133">Transmembrane helix</keyword>